<feature type="domain" description="Potassium channel" evidence="3">
    <location>
        <begin position="271"/>
        <end position="340"/>
    </location>
</feature>
<keyword evidence="2" id="KW-1133">Transmembrane helix</keyword>
<dbReference type="SUPFAM" id="SSF81324">
    <property type="entry name" value="Voltage-gated potassium channels"/>
    <property type="match status" value="1"/>
</dbReference>
<dbReference type="InterPro" id="IPR001646">
    <property type="entry name" value="5peptide_repeat"/>
</dbReference>
<dbReference type="Pfam" id="PF00805">
    <property type="entry name" value="Pentapeptide"/>
    <property type="match status" value="3"/>
</dbReference>
<sequence>MKEMAGKQAPGLDQALRALKGEVTDWDLFLSNYHDISAVFAGADLSEADLAERNLSGLDLTGTDLFEARLSSANLKHAKMDRAELSGADLSNAGLYKATLSTATLTAANLQNADLTEADLSGADLRGANLAGADLTGADLRDANLTNADLRDACLENANISRASFCTARVEGANVTGVVYGNLKDMSGRYLGVRGIDSVYGNALFVRDARDQDYIDTLDASISNMPSGFAKSVELALFKAWGLFDHGRSLLKVGFYALFLASLYGIIFSFDMWLGWGMMDYSNSAQSWFTPFYVSLVTYTTLGYGDVTAENVYGEILVISEVVLGYFTLGLLLSIIANTIARRS</sequence>
<keyword evidence="5" id="KW-1185">Reference proteome</keyword>
<dbReference type="OrthoDB" id="2974133at2"/>
<dbReference type="AlphaFoldDB" id="A0A238J6A3"/>
<name>A0A238J6A3_9RHOB</name>
<evidence type="ECO:0000256" key="2">
    <source>
        <dbReference type="SAM" id="Phobius"/>
    </source>
</evidence>
<protein>
    <submittedName>
        <fullName evidence="4">Secreted effector protein pipB2</fullName>
    </submittedName>
</protein>
<accession>A0A238J6A3</accession>
<evidence type="ECO:0000259" key="3">
    <source>
        <dbReference type="Pfam" id="PF07885"/>
    </source>
</evidence>
<evidence type="ECO:0000256" key="1">
    <source>
        <dbReference type="ARBA" id="ARBA00022737"/>
    </source>
</evidence>
<dbReference type="Gene3D" id="1.10.287.70">
    <property type="match status" value="1"/>
</dbReference>
<dbReference type="SUPFAM" id="SSF141571">
    <property type="entry name" value="Pentapeptide repeat-like"/>
    <property type="match status" value="1"/>
</dbReference>
<dbReference type="Proteomes" id="UP000201838">
    <property type="component" value="Unassembled WGS sequence"/>
</dbReference>
<feature type="transmembrane region" description="Helical" evidence="2">
    <location>
        <begin position="253"/>
        <end position="276"/>
    </location>
</feature>
<dbReference type="PANTHER" id="PTHR47485">
    <property type="entry name" value="THYLAKOID LUMENAL 17.4 KDA PROTEIN, CHLOROPLASTIC"/>
    <property type="match status" value="1"/>
</dbReference>
<gene>
    <name evidence="4" type="primary">pipB2</name>
    <name evidence="4" type="ORF">BOA8489_03819</name>
</gene>
<dbReference type="Pfam" id="PF07885">
    <property type="entry name" value="Ion_trans_2"/>
    <property type="match status" value="1"/>
</dbReference>
<keyword evidence="2" id="KW-0472">Membrane</keyword>
<keyword evidence="2" id="KW-0812">Transmembrane</keyword>
<evidence type="ECO:0000313" key="4">
    <source>
        <dbReference type="EMBL" id="SMX25675.1"/>
    </source>
</evidence>
<dbReference type="Gene3D" id="2.160.20.80">
    <property type="entry name" value="E3 ubiquitin-protein ligase SopA"/>
    <property type="match status" value="1"/>
</dbReference>
<dbReference type="InterPro" id="IPR013099">
    <property type="entry name" value="K_chnl_dom"/>
</dbReference>
<dbReference type="PANTHER" id="PTHR47485:SF1">
    <property type="entry name" value="THYLAKOID LUMENAL 17.4 KDA PROTEIN, CHLOROPLASTIC"/>
    <property type="match status" value="1"/>
</dbReference>
<organism evidence="4 5">
    <name type="scientific">Boseongicola aestuarii</name>
    <dbReference type="NCBI Taxonomy" id="1470561"/>
    <lineage>
        <taxon>Bacteria</taxon>
        <taxon>Pseudomonadati</taxon>
        <taxon>Pseudomonadota</taxon>
        <taxon>Alphaproteobacteria</taxon>
        <taxon>Rhodobacterales</taxon>
        <taxon>Paracoccaceae</taxon>
        <taxon>Boseongicola</taxon>
    </lineage>
</organism>
<proteinExistence type="predicted"/>
<evidence type="ECO:0000313" key="5">
    <source>
        <dbReference type="Proteomes" id="UP000201838"/>
    </source>
</evidence>
<reference evidence="4 5" key="1">
    <citation type="submission" date="2017-05" db="EMBL/GenBank/DDBJ databases">
        <authorList>
            <person name="Song R."/>
            <person name="Chenine A.L."/>
            <person name="Ruprecht R.M."/>
        </authorList>
    </citation>
    <scope>NUCLEOTIDE SEQUENCE [LARGE SCALE GENOMIC DNA]</scope>
    <source>
        <strain evidence="4 5">CECT 8489</strain>
    </source>
</reference>
<keyword evidence="1" id="KW-0677">Repeat</keyword>
<feature type="transmembrane region" description="Helical" evidence="2">
    <location>
        <begin position="317"/>
        <end position="341"/>
    </location>
</feature>
<dbReference type="EMBL" id="FXXQ01000023">
    <property type="protein sequence ID" value="SMX25675.1"/>
    <property type="molecule type" value="Genomic_DNA"/>
</dbReference>